<comment type="caution">
    <text evidence="4">The sequence shown here is derived from an EMBL/GenBank/DDBJ whole genome shotgun (WGS) entry which is preliminary data.</text>
</comment>
<keyword evidence="5" id="KW-1185">Reference proteome</keyword>
<dbReference type="InterPro" id="IPR000246">
    <property type="entry name" value="Peptidase_T2"/>
</dbReference>
<dbReference type="GO" id="GO:0005737">
    <property type="term" value="C:cytoplasm"/>
    <property type="evidence" value="ECO:0007669"/>
    <property type="project" value="TreeGrafter"/>
</dbReference>
<evidence type="ECO:0000256" key="2">
    <source>
        <dbReference type="PIRSR" id="PIRSR600246-2"/>
    </source>
</evidence>
<feature type="site" description="Cleavage; by autolysis" evidence="3">
    <location>
        <begin position="148"/>
        <end position="149"/>
    </location>
</feature>
<dbReference type="Proteomes" id="UP000295773">
    <property type="component" value="Unassembled WGS sequence"/>
</dbReference>
<dbReference type="EMBL" id="SMBP01000002">
    <property type="protein sequence ID" value="TCU63093.1"/>
    <property type="molecule type" value="Genomic_DNA"/>
</dbReference>
<feature type="binding site" evidence="2">
    <location>
        <begin position="176"/>
        <end position="179"/>
    </location>
    <ligand>
        <name>substrate</name>
    </ligand>
</feature>
<dbReference type="InterPro" id="IPR029055">
    <property type="entry name" value="Ntn_hydrolases_N"/>
</dbReference>
<evidence type="ECO:0000256" key="3">
    <source>
        <dbReference type="PIRSR" id="PIRSR600246-3"/>
    </source>
</evidence>
<dbReference type="PANTHER" id="PTHR10188:SF6">
    <property type="entry name" value="N(4)-(BETA-N-ACETYLGLUCOSAMINYL)-L-ASPARAGINASE"/>
    <property type="match status" value="1"/>
</dbReference>
<accession>A0A4R3TN29</accession>
<dbReference type="SUPFAM" id="SSF56235">
    <property type="entry name" value="N-terminal nucleophile aminohydrolases (Ntn hydrolases)"/>
    <property type="match status" value="1"/>
</dbReference>
<dbReference type="GO" id="GO:0016811">
    <property type="term" value="F:hydrolase activity, acting on carbon-nitrogen (but not peptide) bonds, in linear amides"/>
    <property type="evidence" value="ECO:0007669"/>
    <property type="project" value="UniProtKB-ARBA"/>
</dbReference>
<evidence type="ECO:0000256" key="1">
    <source>
        <dbReference type="PIRSR" id="PIRSR600246-1"/>
    </source>
</evidence>
<sequence>MNKAMISTWKMSYDGMLKAKDILQQDGSVQAAILAAIQDVEAREEFISVGHGGLPNAQGHVQLDSAYMNGNTLGFGGIIEVENVESPIAVAAKLSDYKVNCLLSGKGAEAFAQEEGFAFQNHMTSQSKKRWQDKQKEDMELKAYEGHDTVCVLGKCQDELAAGVSTSGLFMKHEGRVGDSPIIGSGFYSDALYGSAAATGLGEDIMRGCLSIRIVDAMAAGMSVQAAVDTVLDAHVKRMQMANRTCDAISVIAMDKDGNCGASTNISEFPYVVIQEDDIKLMVATYQNGKHDNFEADAAWIKQYTGD</sequence>
<reference evidence="4 5" key="1">
    <citation type="submission" date="2019-03" db="EMBL/GenBank/DDBJ databases">
        <title>Genomic Encyclopedia of Type Strains, Phase IV (KMG-IV): sequencing the most valuable type-strain genomes for metagenomic binning, comparative biology and taxonomic classification.</title>
        <authorList>
            <person name="Goeker M."/>
        </authorList>
    </citation>
    <scope>NUCLEOTIDE SEQUENCE [LARGE SCALE GENOMIC DNA]</scope>
    <source>
        <strain evidence="4 5">DSM 29481</strain>
    </source>
</reference>
<feature type="active site" description="Nucleophile" evidence="1">
    <location>
        <position position="149"/>
    </location>
</feature>
<feature type="binding site" evidence="2">
    <location>
        <begin position="199"/>
        <end position="202"/>
    </location>
    <ligand>
        <name>substrate</name>
    </ligand>
</feature>
<protein>
    <submittedName>
        <fullName evidence="4">Isoaspartyl peptidase/L-asparaginase-like protein (Ntn-hydrolase superfamily)</fullName>
    </submittedName>
</protein>
<proteinExistence type="predicted"/>
<dbReference type="AlphaFoldDB" id="A0A4R3TN29"/>
<gene>
    <name evidence="4" type="ORF">EDD61_10296</name>
</gene>
<dbReference type="Gene3D" id="3.60.20.30">
    <property type="entry name" value="(Glycosyl)asparaginase"/>
    <property type="match status" value="1"/>
</dbReference>
<evidence type="ECO:0000313" key="5">
    <source>
        <dbReference type="Proteomes" id="UP000295773"/>
    </source>
</evidence>
<dbReference type="PANTHER" id="PTHR10188">
    <property type="entry name" value="L-ASPARAGINASE"/>
    <property type="match status" value="1"/>
</dbReference>
<keyword evidence="4" id="KW-0378">Hydrolase</keyword>
<dbReference type="Pfam" id="PF01112">
    <property type="entry name" value="Asparaginase_2"/>
    <property type="match status" value="1"/>
</dbReference>
<dbReference type="RefSeq" id="WP_132223640.1">
    <property type="nucleotide sequence ID" value="NZ_JANKBG010000002.1"/>
</dbReference>
<organism evidence="4 5">
    <name type="scientific">Longicatena caecimuris</name>
    <dbReference type="NCBI Taxonomy" id="1796635"/>
    <lineage>
        <taxon>Bacteria</taxon>
        <taxon>Bacillati</taxon>
        <taxon>Bacillota</taxon>
        <taxon>Erysipelotrichia</taxon>
        <taxon>Erysipelotrichales</taxon>
        <taxon>Erysipelotrichaceae</taxon>
        <taxon>Longicatena</taxon>
    </lineage>
</organism>
<name>A0A4R3TN29_9FIRM</name>
<evidence type="ECO:0000313" key="4">
    <source>
        <dbReference type="EMBL" id="TCU63093.1"/>
    </source>
</evidence>